<keyword evidence="7" id="KW-0325">Glycoprotein</keyword>
<dbReference type="SUPFAM" id="SSF48726">
    <property type="entry name" value="Immunoglobulin"/>
    <property type="match status" value="2"/>
</dbReference>
<name>A0A2I4CKJ1_AUSLI</name>
<keyword evidence="3" id="KW-0732">Signal</keyword>
<evidence type="ECO:0000256" key="4">
    <source>
        <dbReference type="ARBA" id="ARBA00022859"/>
    </source>
</evidence>
<feature type="domain" description="Ig-like" evidence="9">
    <location>
        <begin position="132"/>
        <end position="225"/>
    </location>
</feature>
<dbReference type="AlphaFoldDB" id="A0A2I4CKJ1"/>
<feature type="transmembrane region" description="Helical" evidence="8">
    <location>
        <begin position="247"/>
        <end position="270"/>
    </location>
</feature>
<dbReference type="SMART" id="SM00409">
    <property type="entry name" value="IG"/>
    <property type="match status" value="2"/>
</dbReference>
<dbReference type="Pfam" id="PF07686">
    <property type="entry name" value="V-set"/>
    <property type="match status" value="2"/>
</dbReference>
<dbReference type="OrthoDB" id="6370831at2759"/>
<dbReference type="InterPro" id="IPR052051">
    <property type="entry name" value="TCR_complex_component"/>
</dbReference>
<keyword evidence="4" id="KW-0391">Immunity</keyword>
<evidence type="ECO:0000256" key="8">
    <source>
        <dbReference type="SAM" id="Phobius"/>
    </source>
</evidence>
<feature type="transmembrane region" description="Helical" evidence="8">
    <location>
        <begin position="219"/>
        <end position="235"/>
    </location>
</feature>
<evidence type="ECO:0000259" key="9">
    <source>
        <dbReference type="PROSITE" id="PS50835"/>
    </source>
</evidence>
<evidence type="ECO:0000256" key="3">
    <source>
        <dbReference type="ARBA" id="ARBA00022729"/>
    </source>
</evidence>
<dbReference type="InParanoid" id="A0A2I4CKJ1"/>
<dbReference type="PANTHER" id="PTHR19433:SF127">
    <property type="entry name" value="NITR9"/>
    <property type="match status" value="1"/>
</dbReference>
<accession>A0A2I4CKJ1</accession>
<dbReference type="STRING" id="52670.A0A2I4CKJ1"/>
<comment type="subcellular location">
    <subcellularLocation>
        <location evidence="1">Cell membrane</location>
    </subcellularLocation>
</comment>
<dbReference type="PANTHER" id="PTHR19433">
    <property type="entry name" value="T-CELL RECEPTOR ALPHA CHAIN V REGION-RELATED"/>
    <property type="match status" value="1"/>
</dbReference>
<dbReference type="KEGG" id="alim:106529578"/>
<keyword evidence="10" id="KW-1185">Reference proteome</keyword>
<keyword evidence="2" id="KW-1003">Cell membrane</keyword>
<dbReference type="Gene3D" id="2.60.40.10">
    <property type="entry name" value="Immunoglobulins"/>
    <property type="match status" value="2"/>
</dbReference>
<dbReference type="PROSITE" id="PS50835">
    <property type="entry name" value="IG_LIKE"/>
    <property type="match status" value="2"/>
</dbReference>
<keyword evidence="8" id="KW-1133">Transmembrane helix</keyword>
<dbReference type="InterPro" id="IPR013783">
    <property type="entry name" value="Ig-like_fold"/>
</dbReference>
<gene>
    <name evidence="11" type="primary">LOC106529578</name>
</gene>
<dbReference type="GO" id="GO:0009617">
    <property type="term" value="P:response to bacterium"/>
    <property type="evidence" value="ECO:0007669"/>
    <property type="project" value="TreeGrafter"/>
</dbReference>
<dbReference type="Proteomes" id="UP000192220">
    <property type="component" value="Unplaced"/>
</dbReference>
<dbReference type="GeneID" id="106529578"/>
<evidence type="ECO:0000256" key="2">
    <source>
        <dbReference type="ARBA" id="ARBA00022475"/>
    </source>
</evidence>
<dbReference type="GO" id="GO:0005886">
    <property type="term" value="C:plasma membrane"/>
    <property type="evidence" value="ECO:0007669"/>
    <property type="project" value="UniProtKB-SubCell"/>
</dbReference>
<evidence type="ECO:0000256" key="5">
    <source>
        <dbReference type="ARBA" id="ARBA00023136"/>
    </source>
</evidence>
<sequence>MAVGMTISVNGLNFYSSVRQQKGFVSVKAGDSLTLQCFYEDVVDARFYWYRQNLGSKPKLISTFYKYETNGIFYDEFRNNPRFALDTAKGKYHLKITNLSISDTATYYCASSYLYRFEFAEGTTVTVKGSGSNIQTLVHQSVSETAHSGGSVTLKCMVQSGTCDGEHSVYWFRNTEGFHPGVVYTHGGRNGLCERKPNTSSQNCVYKLPVTNLNESHTGTYYCAVAVCGLLLFGNGTKLDFKYKDDFLTYIWSGVFPCTFILGVLLVLSVCLMSRANSCRCSAASEEGSSHLPLAEDYQRAAKLYYGALTVITNRSAEDPVWTECVYHEIKRHK</sequence>
<evidence type="ECO:0000256" key="1">
    <source>
        <dbReference type="ARBA" id="ARBA00004236"/>
    </source>
</evidence>
<keyword evidence="6" id="KW-1015">Disulfide bond</keyword>
<dbReference type="SMART" id="SM00406">
    <property type="entry name" value="IGv"/>
    <property type="match status" value="2"/>
</dbReference>
<dbReference type="InterPro" id="IPR007110">
    <property type="entry name" value="Ig-like_dom"/>
</dbReference>
<dbReference type="RefSeq" id="XP_013880500.1">
    <property type="nucleotide sequence ID" value="XM_014025046.1"/>
</dbReference>
<reference evidence="11" key="1">
    <citation type="submission" date="2025-08" db="UniProtKB">
        <authorList>
            <consortium name="RefSeq"/>
        </authorList>
    </citation>
    <scope>IDENTIFICATION</scope>
    <source>
        <strain evidence="11">Quisiro</strain>
        <tissue evidence="11">Liver</tissue>
    </source>
</reference>
<evidence type="ECO:0000313" key="10">
    <source>
        <dbReference type="Proteomes" id="UP000192220"/>
    </source>
</evidence>
<organism evidence="10 11">
    <name type="scientific">Austrofundulus limnaeus</name>
    <name type="common">Annual killifish</name>
    <dbReference type="NCBI Taxonomy" id="52670"/>
    <lineage>
        <taxon>Eukaryota</taxon>
        <taxon>Metazoa</taxon>
        <taxon>Chordata</taxon>
        <taxon>Craniata</taxon>
        <taxon>Vertebrata</taxon>
        <taxon>Euteleostomi</taxon>
        <taxon>Actinopterygii</taxon>
        <taxon>Neopterygii</taxon>
        <taxon>Teleostei</taxon>
        <taxon>Neoteleostei</taxon>
        <taxon>Acanthomorphata</taxon>
        <taxon>Ovalentaria</taxon>
        <taxon>Atherinomorphae</taxon>
        <taxon>Cyprinodontiformes</taxon>
        <taxon>Rivulidae</taxon>
        <taxon>Austrofundulus</taxon>
    </lineage>
</organism>
<evidence type="ECO:0000313" key="11">
    <source>
        <dbReference type="RefSeq" id="XP_013880500.1"/>
    </source>
</evidence>
<keyword evidence="5 8" id="KW-0472">Membrane</keyword>
<keyword evidence="8" id="KW-0812">Transmembrane</keyword>
<dbReference type="InterPro" id="IPR003599">
    <property type="entry name" value="Ig_sub"/>
</dbReference>
<dbReference type="InterPro" id="IPR036179">
    <property type="entry name" value="Ig-like_dom_sf"/>
</dbReference>
<evidence type="ECO:0000256" key="6">
    <source>
        <dbReference type="ARBA" id="ARBA00023157"/>
    </source>
</evidence>
<dbReference type="InterPro" id="IPR013106">
    <property type="entry name" value="Ig_V-set"/>
</dbReference>
<proteinExistence type="predicted"/>
<protein>
    <submittedName>
        <fullName evidence="11">Uncharacterized protein LOC106529578</fullName>
    </submittedName>
</protein>
<feature type="domain" description="Ig-like" evidence="9">
    <location>
        <begin position="16"/>
        <end position="126"/>
    </location>
</feature>
<dbReference type="GO" id="GO:0002376">
    <property type="term" value="P:immune system process"/>
    <property type="evidence" value="ECO:0007669"/>
    <property type="project" value="UniProtKB-KW"/>
</dbReference>
<evidence type="ECO:0000256" key="7">
    <source>
        <dbReference type="ARBA" id="ARBA00023180"/>
    </source>
</evidence>